<dbReference type="AlphaFoldDB" id="B8HKB4"/>
<dbReference type="eggNOG" id="ENOG50333HD">
    <property type="taxonomic scope" value="Bacteria"/>
</dbReference>
<gene>
    <name evidence="1" type="ordered locus">Cyan7425_2759</name>
</gene>
<dbReference type="KEGG" id="cyn:Cyan7425_2759"/>
<accession>B8HKB4</accession>
<name>B8HKB4_CYAP4</name>
<protein>
    <submittedName>
        <fullName evidence="1">Uncharacterized protein</fullName>
    </submittedName>
</protein>
<dbReference type="EMBL" id="CP001344">
    <property type="protein sequence ID" value="ACL45105.1"/>
    <property type="molecule type" value="Genomic_DNA"/>
</dbReference>
<reference evidence="1" key="1">
    <citation type="submission" date="2009-01" db="EMBL/GenBank/DDBJ databases">
        <title>Complete sequence of chromosome Cyanothece sp. PCC 7425.</title>
        <authorList>
            <consortium name="US DOE Joint Genome Institute"/>
            <person name="Lucas S."/>
            <person name="Copeland A."/>
            <person name="Lapidus A."/>
            <person name="Glavina del Rio T."/>
            <person name="Dalin E."/>
            <person name="Tice H."/>
            <person name="Bruce D."/>
            <person name="Goodwin L."/>
            <person name="Pitluck S."/>
            <person name="Sims D."/>
            <person name="Meineke L."/>
            <person name="Brettin T."/>
            <person name="Detter J.C."/>
            <person name="Han C."/>
            <person name="Larimer F."/>
            <person name="Land M."/>
            <person name="Hauser L."/>
            <person name="Kyrpides N."/>
            <person name="Ovchinnikova G."/>
            <person name="Liberton M."/>
            <person name="Stoeckel J."/>
            <person name="Banerjee A."/>
            <person name="Singh A."/>
            <person name="Page L."/>
            <person name="Sato H."/>
            <person name="Zhao L."/>
            <person name="Sherman L."/>
            <person name="Pakrasi H."/>
            <person name="Richardson P."/>
        </authorList>
    </citation>
    <scope>NUCLEOTIDE SEQUENCE</scope>
    <source>
        <strain evidence="1">PCC 7425</strain>
    </source>
</reference>
<evidence type="ECO:0000313" key="1">
    <source>
        <dbReference type="EMBL" id="ACL45105.1"/>
    </source>
</evidence>
<organism evidence="1">
    <name type="scientific">Cyanothece sp. (strain PCC 7425 / ATCC 29141)</name>
    <dbReference type="NCBI Taxonomy" id="395961"/>
    <lineage>
        <taxon>Bacteria</taxon>
        <taxon>Bacillati</taxon>
        <taxon>Cyanobacteriota</taxon>
        <taxon>Cyanophyceae</taxon>
        <taxon>Gomontiellales</taxon>
        <taxon>Cyanothecaceae</taxon>
        <taxon>Cyanothece</taxon>
    </lineage>
</organism>
<dbReference type="STRING" id="395961.Cyan7425_2759"/>
<dbReference type="HOGENOM" id="CLU_183741_0_0_3"/>
<sequence>MYETAMYETKAALREEVHKLAEKAFHQQMISGYGDGEYRDEFQIVYEGKPRHFSLEYAHTFLVNLLKSRHGFER</sequence>
<proteinExistence type="predicted"/>